<dbReference type="InterPro" id="IPR036388">
    <property type="entry name" value="WH-like_DNA-bd_sf"/>
</dbReference>
<dbReference type="EMBL" id="JBHSTM010000002">
    <property type="protein sequence ID" value="MFC6423935.1"/>
    <property type="molecule type" value="Genomic_DNA"/>
</dbReference>
<dbReference type="PANTHER" id="PTHR18964">
    <property type="entry name" value="ROK (REPRESSOR, ORF, KINASE) FAMILY"/>
    <property type="match status" value="1"/>
</dbReference>
<dbReference type="SUPFAM" id="SSF46785">
    <property type="entry name" value="Winged helix' DNA-binding domain"/>
    <property type="match status" value="1"/>
</dbReference>
<name>A0ABW1X658_9CELL</name>
<dbReference type="InterPro" id="IPR000600">
    <property type="entry name" value="ROK"/>
</dbReference>
<feature type="domain" description="HTH marR-type" evidence="3">
    <location>
        <begin position="23"/>
        <end position="71"/>
    </location>
</feature>
<dbReference type="PANTHER" id="PTHR18964:SF149">
    <property type="entry name" value="BIFUNCTIONAL UDP-N-ACETYLGLUCOSAMINE 2-EPIMERASE_N-ACETYLMANNOSAMINE KINASE"/>
    <property type="match status" value="1"/>
</dbReference>
<dbReference type="SUPFAM" id="SSF53067">
    <property type="entry name" value="Actin-like ATPase domain"/>
    <property type="match status" value="1"/>
</dbReference>
<evidence type="ECO:0000256" key="1">
    <source>
        <dbReference type="ARBA" id="ARBA00006479"/>
    </source>
</evidence>
<comment type="similarity">
    <text evidence="1">Belongs to the ROK (NagC/XylR) family.</text>
</comment>
<accession>A0ABW1X658</accession>
<feature type="region of interest" description="Disordered" evidence="2">
    <location>
        <begin position="306"/>
        <end position="337"/>
    </location>
</feature>
<evidence type="ECO:0000259" key="3">
    <source>
        <dbReference type="Pfam" id="PF12802"/>
    </source>
</evidence>
<dbReference type="RefSeq" id="WP_204807070.1">
    <property type="nucleotide sequence ID" value="NZ_BAAAIY010000005.1"/>
</dbReference>
<sequence length="432" mass="45055">MSTDSTKRVGNATVLRALNDGAALEALFRHGPTTSAGLQERLGLSKPATATLVARLEAAGLVERSGHRDGRPGPRAAVWTLRAAAGHAAGIDVTVGKISVLVADLGGRVLGRAERSVEWTTDEHPGGMHLEVVRAVVDEACERAEIARADLLQVAVGFPGSIDPATGRLAYAPHIEVWNDQDVEAQLTEVLGVPVAVENDVNLVALAELARDDLADAQDLFVLWVDQGVGAATLLDRRIRRGRHGGAGEIDHVPVPDPARRGRDPEGRCTVADLVQLDGVARLAQGYRLPPFDAAPLDTLRIDPAPAGRASDVARSPEVRKAATSALERAGNDPTGDAGDFLDDLARRLANVLSMVIGVLDPDAVVLGGEVAVAGGEQLRHRVATALGTEHGALAPVLLSTARGDGVVEGALAAALDESRRRVFEAGSVVPS</sequence>
<dbReference type="InterPro" id="IPR043129">
    <property type="entry name" value="ATPase_NBD"/>
</dbReference>
<keyword evidence="5" id="KW-1185">Reference proteome</keyword>
<dbReference type="Pfam" id="PF12802">
    <property type="entry name" value="MarR_2"/>
    <property type="match status" value="1"/>
</dbReference>
<dbReference type="Proteomes" id="UP001596305">
    <property type="component" value="Unassembled WGS sequence"/>
</dbReference>
<evidence type="ECO:0000313" key="5">
    <source>
        <dbReference type="Proteomes" id="UP001596305"/>
    </source>
</evidence>
<dbReference type="InterPro" id="IPR000835">
    <property type="entry name" value="HTH_MarR-typ"/>
</dbReference>
<comment type="caution">
    <text evidence="4">The sequence shown here is derived from an EMBL/GenBank/DDBJ whole genome shotgun (WGS) entry which is preliminary data.</text>
</comment>
<dbReference type="InterPro" id="IPR036390">
    <property type="entry name" value="WH_DNA-bd_sf"/>
</dbReference>
<feature type="compositionally biased region" description="Basic and acidic residues" evidence="2">
    <location>
        <begin position="249"/>
        <end position="265"/>
    </location>
</feature>
<dbReference type="Pfam" id="PF00480">
    <property type="entry name" value="ROK"/>
    <property type="match status" value="1"/>
</dbReference>
<proteinExistence type="inferred from homology"/>
<dbReference type="Gene3D" id="3.30.420.40">
    <property type="match status" value="2"/>
</dbReference>
<organism evidence="4 5">
    <name type="scientific">Oerskovia paurometabola</name>
    <dbReference type="NCBI Taxonomy" id="162170"/>
    <lineage>
        <taxon>Bacteria</taxon>
        <taxon>Bacillati</taxon>
        <taxon>Actinomycetota</taxon>
        <taxon>Actinomycetes</taxon>
        <taxon>Micrococcales</taxon>
        <taxon>Cellulomonadaceae</taxon>
        <taxon>Oerskovia</taxon>
    </lineage>
</organism>
<evidence type="ECO:0000313" key="4">
    <source>
        <dbReference type="EMBL" id="MFC6423935.1"/>
    </source>
</evidence>
<protein>
    <submittedName>
        <fullName evidence="4">ROK family protein</fullName>
    </submittedName>
</protein>
<evidence type="ECO:0000256" key="2">
    <source>
        <dbReference type="SAM" id="MobiDB-lite"/>
    </source>
</evidence>
<feature type="region of interest" description="Disordered" evidence="2">
    <location>
        <begin position="246"/>
        <end position="265"/>
    </location>
</feature>
<dbReference type="Gene3D" id="1.10.10.10">
    <property type="entry name" value="Winged helix-like DNA-binding domain superfamily/Winged helix DNA-binding domain"/>
    <property type="match status" value="1"/>
</dbReference>
<reference evidence="5" key="1">
    <citation type="journal article" date="2019" name="Int. J. Syst. Evol. Microbiol.">
        <title>The Global Catalogue of Microorganisms (GCM) 10K type strain sequencing project: providing services to taxonomists for standard genome sequencing and annotation.</title>
        <authorList>
            <consortium name="The Broad Institute Genomics Platform"/>
            <consortium name="The Broad Institute Genome Sequencing Center for Infectious Disease"/>
            <person name="Wu L."/>
            <person name="Ma J."/>
        </authorList>
    </citation>
    <scope>NUCLEOTIDE SEQUENCE [LARGE SCALE GENOMIC DNA]</scope>
    <source>
        <strain evidence="5">CCUG 47105</strain>
    </source>
</reference>
<gene>
    <name evidence="4" type="ORF">ACFP71_03800</name>
</gene>